<gene>
    <name evidence="1" type="ORF">AJ79_02240</name>
</gene>
<dbReference type="OrthoDB" id="4200624at2759"/>
<reference evidence="1 2" key="1">
    <citation type="submission" date="2017-10" db="EMBL/GenBank/DDBJ databases">
        <title>Comparative genomics in systemic dimorphic fungi from Ajellomycetaceae.</title>
        <authorList>
            <person name="Munoz J.F."/>
            <person name="Mcewen J.G."/>
            <person name="Clay O.K."/>
            <person name="Cuomo C.A."/>
        </authorList>
    </citation>
    <scope>NUCLEOTIDE SEQUENCE [LARGE SCALE GENOMIC DNA]</scope>
    <source>
        <strain evidence="1 2">UAMH5409</strain>
    </source>
</reference>
<dbReference type="AlphaFoldDB" id="A0A2B7Y4P0"/>
<keyword evidence="2" id="KW-1185">Reference proteome</keyword>
<evidence type="ECO:0000313" key="1">
    <source>
        <dbReference type="EMBL" id="PGH15647.1"/>
    </source>
</evidence>
<comment type="caution">
    <text evidence="1">The sequence shown here is derived from an EMBL/GenBank/DDBJ whole genome shotgun (WGS) entry which is preliminary data.</text>
</comment>
<protein>
    <submittedName>
        <fullName evidence="1">Uncharacterized protein</fullName>
    </submittedName>
</protein>
<dbReference type="EMBL" id="PDNB01000023">
    <property type="protein sequence ID" value="PGH15647.1"/>
    <property type="molecule type" value="Genomic_DNA"/>
</dbReference>
<evidence type="ECO:0000313" key="2">
    <source>
        <dbReference type="Proteomes" id="UP000223968"/>
    </source>
</evidence>
<organism evidence="1 2">
    <name type="scientific">Helicocarpus griseus UAMH5409</name>
    <dbReference type="NCBI Taxonomy" id="1447875"/>
    <lineage>
        <taxon>Eukaryota</taxon>
        <taxon>Fungi</taxon>
        <taxon>Dikarya</taxon>
        <taxon>Ascomycota</taxon>
        <taxon>Pezizomycotina</taxon>
        <taxon>Eurotiomycetes</taxon>
        <taxon>Eurotiomycetidae</taxon>
        <taxon>Onygenales</taxon>
        <taxon>Ajellomycetaceae</taxon>
        <taxon>Helicocarpus</taxon>
    </lineage>
</organism>
<accession>A0A2B7Y4P0</accession>
<sequence>MSVGRLQASLAAPTNEVVVAASNINFDFTLVKYEAPKEYQPLGQILSERRKHEAEHGSSHVTARRLGALFEGVCPSTPNLVKAYGERVSEISKSATDKASNQYSRSIFAAYTGVDATSIWAAATSSKAALHVHLLACMLARFWEPPEAISIWVELAKERRNENATKVESGDCFPFSLAAAAVQGDIPRAQLAEWDSSARAWVLTADDVKIRQQTQLQLVLKSISIPMTQVTSMYSSVIYVWTSALKAMENLISGMPQAIEEGATILGLSSWHLYPDMAVFGARNVSIRMGDSLIAEGGVLSLGFSPFIRIYGIYLMWKHMCNLV</sequence>
<name>A0A2B7Y4P0_9EURO</name>
<dbReference type="Proteomes" id="UP000223968">
    <property type="component" value="Unassembled WGS sequence"/>
</dbReference>
<proteinExistence type="predicted"/>